<evidence type="ECO:0000313" key="2">
    <source>
        <dbReference type="EMBL" id="ODR44846.1"/>
    </source>
</evidence>
<proteinExistence type="predicted"/>
<accession>A0A1E3U7T0</accession>
<dbReference type="Proteomes" id="UP000094869">
    <property type="component" value="Unassembled WGS sequence"/>
</dbReference>
<keyword evidence="4" id="KW-1185">Reference proteome</keyword>
<dbReference type="Proteomes" id="UP000094271">
    <property type="component" value="Unassembled WGS sequence"/>
</dbReference>
<reference evidence="1 3" key="2">
    <citation type="submission" date="2016-08" db="EMBL/GenBank/DDBJ databases">
        <authorList>
            <person name="Seilhamer J.J."/>
        </authorList>
    </citation>
    <scope>NUCLEOTIDE SEQUENCE [LARGE SCALE GENOMIC DNA]</scope>
    <source>
        <strain evidence="1 3">NML150140-1</strain>
    </source>
</reference>
<dbReference type="AlphaFoldDB" id="A0A1E3U7T0"/>
<comment type="caution">
    <text evidence="1">The sequence shown here is derived from an EMBL/GenBank/DDBJ whole genome shotgun (WGS) entry which is preliminary data.</text>
</comment>
<reference evidence="2 4" key="1">
    <citation type="submission" date="2016-08" db="EMBL/GenBank/DDBJ databases">
        <title>Characterization of Isolates of Eisenbergiella tayi Derived from Blood Cultures, Using Whole Genome Sequencing.</title>
        <authorList>
            <person name="Bernier A.-M."/>
            <person name="Burdz T."/>
            <person name="Wiebe D."/>
            <person name="Bernard K."/>
        </authorList>
    </citation>
    <scope>NUCLEOTIDE SEQUENCE [LARGE SCALE GENOMIC DNA]</scope>
    <source>
        <strain evidence="2 4">NML120146</strain>
    </source>
</reference>
<dbReference type="EMBL" id="MEHD01000054">
    <property type="protein sequence ID" value="ODR44846.1"/>
    <property type="molecule type" value="Genomic_DNA"/>
</dbReference>
<name>A0A1E3U7T0_9FIRM</name>
<organism evidence="1 3">
    <name type="scientific">Eisenbergiella tayi</name>
    <dbReference type="NCBI Taxonomy" id="1432052"/>
    <lineage>
        <taxon>Bacteria</taxon>
        <taxon>Bacillati</taxon>
        <taxon>Bacillota</taxon>
        <taxon>Clostridia</taxon>
        <taxon>Lachnospirales</taxon>
        <taxon>Lachnospiraceae</taxon>
        <taxon>Eisenbergiella</taxon>
    </lineage>
</organism>
<dbReference type="EMBL" id="MEHA01000038">
    <property type="protein sequence ID" value="ODR42309.1"/>
    <property type="molecule type" value="Genomic_DNA"/>
</dbReference>
<evidence type="ECO:0000313" key="4">
    <source>
        <dbReference type="Proteomes" id="UP000094869"/>
    </source>
</evidence>
<protein>
    <submittedName>
        <fullName evidence="1">Uncharacterized protein</fullName>
    </submittedName>
</protein>
<evidence type="ECO:0000313" key="3">
    <source>
        <dbReference type="Proteomes" id="UP000094271"/>
    </source>
</evidence>
<gene>
    <name evidence="1" type="ORF">BEI59_31805</name>
    <name evidence="2" type="ORF">BEI63_29205</name>
</gene>
<evidence type="ECO:0000313" key="1">
    <source>
        <dbReference type="EMBL" id="ODR42309.1"/>
    </source>
</evidence>
<sequence>MVRIGHIRIINFQDDTFSYSSTAVYIPEADRPTARAMFMVETYQSGSWGITEARIEIDGKILVGSPGVSSYSSARIRGTAVWFV</sequence>